<proteinExistence type="predicted"/>
<evidence type="ECO:0000313" key="3">
    <source>
        <dbReference type="EMBL" id="SDT00436.1"/>
    </source>
</evidence>
<dbReference type="RefSeq" id="WP_092655722.1">
    <property type="nucleotide sequence ID" value="NZ_LT629732.1"/>
</dbReference>
<dbReference type="GO" id="GO:0003700">
    <property type="term" value="F:DNA-binding transcription factor activity"/>
    <property type="evidence" value="ECO:0007669"/>
    <property type="project" value="InterPro"/>
</dbReference>
<accession>A0A1H1WVM8</accession>
<dbReference type="OrthoDB" id="9802944at2"/>
<evidence type="ECO:0000313" key="4">
    <source>
        <dbReference type="Proteomes" id="UP000198983"/>
    </source>
</evidence>
<dbReference type="PANTHER" id="PTHR30204:SF98">
    <property type="entry name" value="HTH-TYPE TRANSCRIPTIONAL REGULATOR ADHR"/>
    <property type="match status" value="1"/>
</dbReference>
<dbReference type="PRINTS" id="PR00040">
    <property type="entry name" value="HTHMERR"/>
</dbReference>
<evidence type="ECO:0000259" key="2">
    <source>
        <dbReference type="PROSITE" id="PS50937"/>
    </source>
</evidence>
<dbReference type="GO" id="GO:0003677">
    <property type="term" value="F:DNA binding"/>
    <property type="evidence" value="ECO:0007669"/>
    <property type="project" value="UniProtKB-KW"/>
</dbReference>
<dbReference type="Gene3D" id="1.10.1660.10">
    <property type="match status" value="1"/>
</dbReference>
<dbReference type="CDD" id="cd01109">
    <property type="entry name" value="HTH_YyaN"/>
    <property type="match status" value="1"/>
</dbReference>
<dbReference type="AlphaFoldDB" id="A0A1H1WVM8"/>
<keyword evidence="4" id="KW-1185">Reference proteome</keyword>
<dbReference type="Pfam" id="PF13411">
    <property type="entry name" value="MerR_1"/>
    <property type="match status" value="1"/>
</dbReference>
<dbReference type="STRING" id="117157.SAMN04489717_4666"/>
<dbReference type="SUPFAM" id="SSF46955">
    <property type="entry name" value="Putative DNA-binding domain"/>
    <property type="match status" value="1"/>
</dbReference>
<evidence type="ECO:0000256" key="1">
    <source>
        <dbReference type="ARBA" id="ARBA00023125"/>
    </source>
</evidence>
<dbReference type="SMART" id="SM00422">
    <property type="entry name" value="HTH_MERR"/>
    <property type="match status" value="1"/>
</dbReference>
<protein>
    <submittedName>
        <fullName evidence="3">DNA-binding transcriptional regulator, MerR family</fullName>
    </submittedName>
</protein>
<sequence length="123" mass="14275">MNSYSSGQAADRSGFSIDTLRYYERIGLLKGINRTESGQRRFTDEDVTWLRLLRCMRDTEMPLAEMRRYADLHRAGPARLVERLALLEEHGRRVEHRLAHLQSCWTVIQDEIQTAAEAEQPVS</sequence>
<dbReference type="InterPro" id="IPR000551">
    <property type="entry name" value="MerR-type_HTH_dom"/>
</dbReference>
<reference evidence="3 4" key="1">
    <citation type="submission" date="2016-10" db="EMBL/GenBank/DDBJ databases">
        <authorList>
            <person name="de Groot N.N."/>
        </authorList>
    </citation>
    <scope>NUCLEOTIDE SEQUENCE [LARGE SCALE GENOMIC DNA]</scope>
    <source>
        <strain evidence="3 4">DSM 22024</strain>
    </source>
</reference>
<dbReference type="Proteomes" id="UP000198983">
    <property type="component" value="Chromosome I"/>
</dbReference>
<dbReference type="InterPro" id="IPR047057">
    <property type="entry name" value="MerR_fam"/>
</dbReference>
<name>A0A1H1WVM8_9ACTN</name>
<keyword evidence="1 3" id="KW-0238">DNA-binding</keyword>
<organism evidence="3 4">
    <name type="scientific">Actinopolymorpha singaporensis</name>
    <dbReference type="NCBI Taxonomy" id="117157"/>
    <lineage>
        <taxon>Bacteria</taxon>
        <taxon>Bacillati</taxon>
        <taxon>Actinomycetota</taxon>
        <taxon>Actinomycetes</taxon>
        <taxon>Propionibacteriales</taxon>
        <taxon>Actinopolymorphaceae</taxon>
        <taxon>Actinopolymorpha</taxon>
    </lineage>
</organism>
<feature type="domain" description="HTH merR-type" evidence="2">
    <location>
        <begin position="3"/>
        <end position="72"/>
    </location>
</feature>
<dbReference type="PANTHER" id="PTHR30204">
    <property type="entry name" value="REDOX-CYCLING DRUG-SENSING TRANSCRIPTIONAL ACTIVATOR SOXR"/>
    <property type="match status" value="1"/>
</dbReference>
<dbReference type="EMBL" id="LT629732">
    <property type="protein sequence ID" value="SDT00436.1"/>
    <property type="molecule type" value="Genomic_DNA"/>
</dbReference>
<dbReference type="InterPro" id="IPR009061">
    <property type="entry name" value="DNA-bd_dom_put_sf"/>
</dbReference>
<gene>
    <name evidence="3" type="ORF">SAMN04489717_4666</name>
</gene>
<dbReference type="PROSITE" id="PS50937">
    <property type="entry name" value="HTH_MERR_2"/>
    <property type="match status" value="1"/>
</dbReference>